<dbReference type="eggNOG" id="ENOG502R2SI">
    <property type="taxonomic scope" value="Eukaryota"/>
</dbReference>
<dbReference type="OrthoDB" id="5798091at2759"/>
<accession>E3MZZ7</accession>
<dbReference type="GeneID" id="9800588"/>
<dbReference type="AlphaFoldDB" id="E3MZZ7"/>
<dbReference type="InParanoid" id="E3MZZ7"/>
<organism evidence="3">
    <name type="scientific">Caenorhabditis remanei</name>
    <name type="common">Caenorhabditis vulgaris</name>
    <dbReference type="NCBI Taxonomy" id="31234"/>
    <lineage>
        <taxon>Eukaryota</taxon>
        <taxon>Metazoa</taxon>
        <taxon>Ecdysozoa</taxon>
        <taxon>Nematoda</taxon>
        <taxon>Chromadorea</taxon>
        <taxon>Rhabditida</taxon>
        <taxon>Rhabditina</taxon>
        <taxon>Rhabditomorpha</taxon>
        <taxon>Rhabditoidea</taxon>
        <taxon>Rhabditidae</taxon>
        <taxon>Peloderinae</taxon>
        <taxon>Caenorhabditis</taxon>
    </lineage>
</organism>
<name>E3MZZ7_CAERE</name>
<dbReference type="CTD" id="9800588"/>
<keyword evidence="3" id="KW-1185">Reference proteome</keyword>
<feature type="signal peptide" evidence="1">
    <location>
        <begin position="1"/>
        <end position="20"/>
    </location>
</feature>
<feature type="chain" id="PRO_5003177911" description="Lipoprotein" evidence="1">
    <location>
        <begin position="21"/>
        <end position="174"/>
    </location>
</feature>
<dbReference type="EMBL" id="DS268503">
    <property type="protein sequence ID" value="EFP13180.1"/>
    <property type="molecule type" value="Genomic_DNA"/>
</dbReference>
<gene>
    <name evidence="2" type="ORF">CRE_08434</name>
</gene>
<dbReference type="HOGENOM" id="CLU_138121_0_0_1"/>
<dbReference type="PROSITE" id="PS51257">
    <property type="entry name" value="PROKAR_LIPOPROTEIN"/>
    <property type="match status" value="1"/>
</dbReference>
<dbReference type="Proteomes" id="UP000008281">
    <property type="component" value="Unassembled WGS sequence"/>
</dbReference>
<reference evidence="2" key="1">
    <citation type="submission" date="2007-07" db="EMBL/GenBank/DDBJ databases">
        <title>PCAP assembly of the Caenorhabditis remanei genome.</title>
        <authorList>
            <consortium name="The Caenorhabditis remanei Sequencing Consortium"/>
            <person name="Wilson R.K."/>
        </authorList>
    </citation>
    <scope>NUCLEOTIDE SEQUENCE [LARGE SCALE GENOMIC DNA]</scope>
    <source>
        <strain evidence="2">PB4641</strain>
    </source>
</reference>
<sequence length="174" mass="19596">MKLFAILVFAVCSTLVACDAEEDSRLANTDDLVPMTAEPRDAARDAADLELGKATAKKFAEDIMNVRKSEDIHDLTNWLLDSVVFNVCGNRLYKNHFTAFITNALLDEEQNPGQLTFDADDAYTREDNLSISIIANNFIFEKDDKLILDFKKQEDGSWKLSYGTILTCKPVVYE</sequence>
<evidence type="ECO:0000313" key="2">
    <source>
        <dbReference type="EMBL" id="EFP13180.1"/>
    </source>
</evidence>
<protein>
    <recommendedName>
        <fullName evidence="4">Lipoprotein</fullName>
    </recommendedName>
</protein>
<evidence type="ECO:0000313" key="3">
    <source>
        <dbReference type="Proteomes" id="UP000008281"/>
    </source>
</evidence>
<dbReference type="KEGG" id="crq:GCK72_003054"/>
<dbReference type="FunCoup" id="E3MZZ7">
    <property type="interactions" value="1080"/>
</dbReference>
<keyword evidence="1" id="KW-0732">Signal</keyword>
<proteinExistence type="predicted"/>
<evidence type="ECO:0000256" key="1">
    <source>
        <dbReference type="SAM" id="SignalP"/>
    </source>
</evidence>
<evidence type="ECO:0008006" key="4">
    <source>
        <dbReference type="Google" id="ProtNLM"/>
    </source>
</evidence>